<keyword evidence="1" id="KW-1133">Transmembrane helix</keyword>
<comment type="caution">
    <text evidence="2">The sequence shown here is derived from an EMBL/GenBank/DDBJ whole genome shotgun (WGS) entry which is preliminary data.</text>
</comment>
<keyword evidence="1" id="KW-0472">Membrane</keyword>
<dbReference type="EMBL" id="WWBZ02000022">
    <property type="protein sequence ID" value="KAF4308626.1"/>
    <property type="molecule type" value="Genomic_DNA"/>
</dbReference>
<protein>
    <submittedName>
        <fullName evidence="2">Uncharacterized protein</fullName>
    </submittedName>
</protein>
<evidence type="ECO:0000313" key="3">
    <source>
        <dbReference type="Proteomes" id="UP000572817"/>
    </source>
</evidence>
<proteinExistence type="predicted"/>
<organism evidence="2 3">
    <name type="scientific">Botryosphaeria dothidea</name>
    <dbReference type="NCBI Taxonomy" id="55169"/>
    <lineage>
        <taxon>Eukaryota</taxon>
        <taxon>Fungi</taxon>
        <taxon>Dikarya</taxon>
        <taxon>Ascomycota</taxon>
        <taxon>Pezizomycotina</taxon>
        <taxon>Dothideomycetes</taxon>
        <taxon>Dothideomycetes incertae sedis</taxon>
        <taxon>Botryosphaeriales</taxon>
        <taxon>Botryosphaeriaceae</taxon>
        <taxon>Botryosphaeria</taxon>
    </lineage>
</organism>
<reference evidence="2" key="1">
    <citation type="submission" date="2020-04" db="EMBL/GenBank/DDBJ databases">
        <title>Genome Assembly and Annotation of Botryosphaeria dothidea sdau 11-99, a Latent Pathogen of Apple Fruit Ring Rot in China.</title>
        <authorList>
            <person name="Yu C."/>
            <person name="Diao Y."/>
            <person name="Lu Q."/>
            <person name="Zhao J."/>
            <person name="Cui S."/>
            <person name="Peng C."/>
            <person name="He B."/>
            <person name="Liu H."/>
        </authorList>
    </citation>
    <scope>NUCLEOTIDE SEQUENCE [LARGE SCALE GENOMIC DNA]</scope>
    <source>
        <strain evidence="2">Sdau11-99</strain>
    </source>
</reference>
<feature type="transmembrane region" description="Helical" evidence="1">
    <location>
        <begin position="55"/>
        <end position="77"/>
    </location>
</feature>
<name>A0A8H4IWS0_9PEZI</name>
<gene>
    <name evidence="2" type="ORF">GTA08_BOTSDO03620</name>
</gene>
<keyword evidence="3" id="KW-1185">Reference proteome</keyword>
<evidence type="ECO:0000313" key="2">
    <source>
        <dbReference type="EMBL" id="KAF4308626.1"/>
    </source>
</evidence>
<accession>A0A8H4IWS0</accession>
<dbReference type="Proteomes" id="UP000572817">
    <property type="component" value="Unassembled WGS sequence"/>
</dbReference>
<dbReference type="AlphaFoldDB" id="A0A8H4IWS0"/>
<sequence>MDLTTLLTSEAGTWYDRLLLRLILFIALTFIRATVQVIFIEIVGDVVFVHEFEWLVWPALLALLGAQLVEQSVWVGFARVLAG</sequence>
<keyword evidence="1" id="KW-0812">Transmembrane</keyword>
<feature type="transmembrane region" description="Helical" evidence="1">
    <location>
        <begin position="18"/>
        <end position="43"/>
    </location>
</feature>
<evidence type="ECO:0000256" key="1">
    <source>
        <dbReference type="SAM" id="Phobius"/>
    </source>
</evidence>